<evidence type="ECO:0000256" key="4">
    <source>
        <dbReference type="ARBA" id="ARBA00022723"/>
    </source>
</evidence>
<evidence type="ECO:0000256" key="5">
    <source>
        <dbReference type="ARBA" id="ARBA00023002"/>
    </source>
</evidence>
<dbReference type="RefSeq" id="XP_018325316.1">
    <property type="nucleotide sequence ID" value="XM_018469814.2"/>
</dbReference>
<dbReference type="STRING" id="224129.A0A1W4WN12"/>
<evidence type="ECO:0000256" key="8">
    <source>
        <dbReference type="PIRSR" id="PIRSR602401-1"/>
    </source>
</evidence>
<dbReference type="AlphaFoldDB" id="A0A1W4WN12"/>
<evidence type="ECO:0000256" key="7">
    <source>
        <dbReference type="ARBA" id="ARBA00023033"/>
    </source>
</evidence>
<dbReference type="GO" id="GO:0020037">
    <property type="term" value="F:heme binding"/>
    <property type="evidence" value="ECO:0007669"/>
    <property type="project" value="InterPro"/>
</dbReference>
<dbReference type="FunFam" id="1.10.630.10:FF:000036">
    <property type="entry name" value="CYtochrome P450 family"/>
    <property type="match status" value="1"/>
</dbReference>
<dbReference type="KEGG" id="apln:108737124"/>
<dbReference type="Proteomes" id="UP000192223">
    <property type="component" value="Unplaced"/>
</dbReference>
<name>A0A1W4WN12_AGRPL</name>
<dbReference type="PROSITE" id="PS00086">
    <property type="entry name" value="CYTOCHROME_P450"/>
    <property type="match status" value="1"/>
</dbReference>
<evidence type="ECO:0000256" key="10">
    <source>
        <dbReference type="SAM" id="SignalP"/>
    </source>
</evidence>
<dbReference type="OrthoDB" id="3934656at2759"/>
<reference evidence="12 13" key="1">
    <citation type="submission" date="2025-04" db="UniProtKB">
        <authorList>
            <consortium name="RefSeq"/>
        </authorList>
    </citation>
    <scope>IDENTIFICATION</scope>
    <source>
        <tissue evidence="12 13">Entire body</tissue>
    </source>
</reference>
<feature type="chain" id="PRO_5044566930" evidence="10">
    <location>
        <begin position="18"/>
        <end position="495"/>
    </location>
</feature>
<comment type="cofactor">
    <cofactor evidence="1 8">
        <name>heme</name>
        <dbReference type="ChEBI" id="CHEBI:30413"/>
    </cofactor>
</comment>
<evidence type="ECO:0000256" key="3">
    <source>
        <dbReference type="ARBA" id="ARBA00022617"/>
    </source>
</evidence>
<comment type="similarity">
    <text evidence="2 9">Belongs to the cytochrome P450 family.</text>
</comment>
<dbReference type="GO" id="GO:0005506">
    <property type="term" value="F:iron ion binding"/>
    <property type="evidence" value="ECO:0007669"/>
    <property type="project" value="InterPro"/>
</dbReference>
<proteinExistence type="inferred from homology"/>
<evidence type="ECO:0000313" key="13">
    <source>
        <dbReference type="RefSeq" id="XP_025837690.1"/>
    </source>
</evidence>
<organism evidence="11 12">
    <name type="scientific">Agrilus planipennis</name>
    <name type="common">Emerald ash borer</name>
    <name type="synonym">Agrilus marcopoli</name>
    <dbReference type="NCBI Taxonomy" id="224129"/>
    <lineage>
        <taxon>Eukaryota</taxon>
        <taxon>Metazoa</taxon>
        <taxon>Ecdysozoa</taxon>
        <taxon>Arthropoda</taxon>
        <taxon>Hexapoda</taxon>
        <taxon>Insecta</taxon>
        <taxon>Pterygota</taxon>
        <taxon>Neoptera</taxon>
        <taxon>Endopterygota</taxon>
        <taxon>Coleoptera</taxon>
        <taxon>Polyphaga</taxon>
        <taxon>Elateriformia</taxon>
        <taxon>Buprestoidea</taxon>
        <taxon>Buprestidae</taxon>
        <taxon>Agrilinae</taxon>
        <taxon>Agrilus</taxon>
    </lineage>
</organism>
<keyword evidence="3 8" id="KW-0349">Heme</keyword>
<keyword evidence="7 9" id="KW-0503">Monooxygenase</keyword>
<keyword evidence="6 8" id="KW-0408">Iron</keyword>
<feature type="signal peptide" evidence="10">
    <location>
        <begin position="1"/>
        <end position="17"/>
    </location>
</feature>
<dbReference type="InterPro" id="IPR001128">
    <property type="entry name" value="Cyt_P450"/>
</dbReference>
<dbReference type="InterPro" id="IPR017972">
    <property type="entry name" value="Cyt_P450_CS"/>
</dbReference>
<accession>A0A1W4WN12</accession>
<dbReference type="RefSeq" id="XP_025837690.1">
    <property type="nucleotide sequence ID" value="XM_025981905.1"/>
</dbReference>
<dbReference type="GO" id="GO:0006805">
    <property type="term" value="P:xenobiotic metabolic process"/>
    <property type="evidence" value="ECO:0007669"/>
    <property type="project" value="TreeGrafter"/>
</dbReference>
<keyword evidence="10" id="KW-0732">Signal</keyword>
<sequence>MILFLFITLVTFLVYLCFKDIKKPYLYPPGPGWYPFIGSSHVFTRLARSEGGSHLALQKLCKQYNTNVLGLKLGPEKVVVVSSYPVVKKILLSEEYDGRPDNFFIRLRSMGTKKGITSADGELWTIQRRFVVQHLRDLGFGKGYMEDMVKQQLLHILDVIEQNEDHVVMGEILSKPIMNILWAMTAGSAIPEAKLNKLFSLMARRTKIFDMAGGILNQFPWLRFVAPEKTGYTLMQNFNKELKEFFMDIINEHKESWREDRKDDVIYSFITEMKKKRDDPHTTFTEDQLVMVCADIFIAGGKTTSTFLDFAFLMMALHPEVQHKIHKELDGYLNGKKTVDFSDKQNLPYTKAVLFEIERFCHVTPITGPRRVLADTVLEGYRIPKETTVLINSYSVHNDEEFWKDPQNFRPERFFGDDGSNMNTERLIPFGQGKRRCFGEALARSCMFIFFAGILKKYRVEFAPESQKKVRKIFVPGIILTPEPYVLKLTKRKVY</sequence>
<evidence type="ECO:0000256" key="6">
    <source>
        <dbReference type="ARBA" id="ARBA00023004"/>
    </source>
</evidence>
<dbReference type="GO" id="GO:0008395">
    <property type="term" value="F:steroid hydroxylase activity"/>
    <property type="evidence" value="ECO:0007669"/>
    <property type="project" value="TreeGrafter"/>
</dbReference>
<keyword evidence="11" id="KW-1185">Reference proteome</keyword>
<dbReference type="InterPro" id="IPR002401">
    <property type="entry name" value="Cyt_P450_E_grp-I"/>
</dbReference>
<gene>
    <name evidence="12 13" type="primary">LOC108737124</name>
</gene>
<keyword evidence="4 8" id="KW-0479">Metal-binding</keyword>
<dbReference type="InterPro" id="IPR036396">
    <property type="entry name" value="Cyt_P450_sf"/>
</dbReference>
<dbReference type="Gene3D" id="1.10.630.10">
    <property type="entry name" value="Cytochrome P450"/>
    <property type="match status" value="1"/>
</dbReference>
<evidence type="ECO:0000313" key="11">
    <source>
        <dbReference type="Proteomes" id="UP000192223"/>
    </source>
</evidence>
<dbReference type="Pfam" id="PF00067">
    <property type="entry name" value="p450"/>
    <property type="match status" value="1"/>
</dbReference>
<dbReference type="GO" id="GO:0006082">
    <property type="term" value="P:organic acid metabolic process"/>
    <property type="evidence" value="ECO:0007669"/>
    <property type="project" value="TreeGrafter"/>
</dbReference>
<keyword evidence="5 9" id="KW-0560">Oxidoreductase</keyword>
<dbReference type="GO" id="GO:0016712">
    <property type="term" value="F:oxidoreductase activity, acting on paired donors, with incorporation or reduction of molecular oxygen, reduced flavin or flavoprotein as one donor, and incorporation of one atom of oxygen"/>
    <property type="evidence" value="ECO:0007669"/>
    <property type="project" value="TreeGrafter"/>
</dbReference>
<dbReference type="InterPro" id="IPR050182">
    <property type="entry name" value="Cytochrome_P450_fam2"/>
</dbReference>
<evidence type="ECO:0000256" key="9">
    <source>
        <dbReference type="RuleBase" id="RU000461"/>
    </source>
</evidence>
<dbReference type="GO" id="GO:0005737">
    <property type="term" value="C:cytoplasm"/>
    <property type="evidence" value="ECO:0007669"/>
    <property type="project" value="TreeGrafter"/>
</dbReference>
<protein>
    <submittedName>
        <fullName evidence="13">Probable cytochrome P450 305a1 isoform X1</fullName>
    </submittedName>
    <submittedName>
        <fullName evidence="12">Probable cytochrome P450 305a1 isoform X2</fullName>
    </submittedName>
</protein>
<dbReference type="PRINTS" id="PR00385">
    <property type="entry name" value="P450"/>
</dbReference>
<dbReference type="PANTHER" id="PTHR24300">
    <property type="entry name" value="CYTOCHROME P450 508A4-RELATED"/>
    <property type="match status" value="1"/>
</dbReference>
<evidence type="ECO:0000313" key="12">
    <source>
        <dbReference type="RefSeq" id="XP_018325316.1"/>
    </source>
</evidence>
<evidence type="ECO:0000256" key="2">
    <source>
        <dbReference type="ARBA" id="ARBA00010617"/>
    </source>
</evidence>
<feature type="binding site" description="axial binding residue" evidence="8">
    <location>
        <position position="437"/>
    </location>
    <ligand>
        <name>heme</name>
        <dbReference type="ChEBI" id="CHEBI:30413"/>
    </ligand>
    <ligandPart>
        <name>Fe</name>
        <dbReference type="ChEBI" id="CHEBI:18248"/>
    </ligandPart>
</feature>
<evidence type="ECO:0000256" key="1">
    <source>
        <dbReference type="ARBA" id="ARBA00001971"/>
    </source>
</evidence>
<dbReference type="PANTHER" id="PTHR24300:SF376">
    <property type="entry name" value="CYTOCHROME P450 15A1"/>
    <property type="match status" value="1"/>
</dbReference>
<dbReference type="SUPFAM" id="SSF48264">
    <property type="entry name" value="Cytochrome P450"/>
    <property type="match status" value="1"/>
</dbReference>
<dbReference type="GeneID" id="108737124"/>
<dbReference type="PRINTS" id="PR00463">
    <property type="entry name" value="EP450I"/>
</dbReference>